<sequence>MSGEGSIEIDVGSADALLKKWQATNQPSALTGSAMSGDNKRSLSYPMSTAAWFSIVTGVQHFDALLGSLRAGTLDVMPSLSVSRGALLGAGQAIWLLSPWNRTERLDRLASQRREDMRAHKKFADLNANSRMVSAAGASEQVLASTKVYKKKQADRAKEADNAGRHRSFTSREIIECAAKYTTGEVRPEEHLLGSAILTL</sequence>
<protein>
    <submittedName>
        <fullName evidence="1">Uncharacterized protein</fullName>
    </submittedName>
</protein>
<gene>
    <name evidence="1" type="ORF">SAC06_01125</name>
</gene>
<dbReference type="EMBL" id="CP138335">
    <property type="protein sequence ID" value="XBW08192.1"/>
    <property type="molecule type" value="Genomic_DNA"/>
</dbReference>
<proteinExistence type="predicted"/>
<name>A0AAU7V8P1_9ACTO</name>
<dbReference type="RefSeq" id="WP_350258392.1">
    <property type="nucleotide sequence ID" value="NZ_CP138335.1"/>
</dbReference>
<reference evidence="1" key="1">
    <citation type="submission" date="2023-11" db="EMBL/GenBank/DDBJ databases">
        <title>Scrofimicrobium hongkongense sp. nov., isolated from a patient with peritonitis.</title>
        <authorList>
            <person name="Lao H.Y."/>
            <person name="Wong A.Y.P."/>
            <person name="Ng T.L."/>
            <person name="Wong R.Y.L."/>
            <person name="Yau M.C.Y."/>
            <person name="Lam J.Y.W."/>
            <person name="Siu G.K.H."/>
        </authorList>
    </citation>
    <scope>NUCLEOTIDE SEQUENCE</scope>
    <source>
        <strain evidence="1">R131</strain>
    </source>
</reference>
<dbReference type="AlphaFoldDB" id="A0AAU7V8P1"/>
<accession>A0AAU7V8P1</accession>
<evidence type="ECO:0000313" key="1">
    <source>
        <dbReference type="EMBL" id="XBW08192.1"/>
    </source>
</evidence>
<dbReference type="KEGG" id="sapp:SAC06_01125"/>
<organism evidence="1">
    <name type="scientific">Scrofimicrobium appendicitidis</name>
    <dbReference type="NCBI Taxonomy" id="3079930"/>
    <lineage>
        <taxon>Bacteria</taxon>
        <taxon>Bacillati</taxon>
        <taxon>Actinomycetota</taxon>
        <taxon>Actinomycetes</taxon>
        <taxon>Actinomycetales</taxon>
        <taxon>Actinomycetaceae</taxon>
        <taxon>Scrofimicrobium</taxon>
    </lineage>
</organism>